<dbReference type="Proteomes" id="UP000683583">
    <property type="component" value="Chromosome"/>
</dbReference>
<keyword evidence="2" id="KW-1185">Reference proteome</keyword>
<name>A0ABX8KM03_9ENTR</name>
<reference evidence="1 2" key="1">
    <citation type="submission" date="2021-06" db="EMBL/GenBank/DDBJ databases">
        <title>FDA dAtabase for Regulatory Grade micrObial Sequences (FDA-ARGOS): Supporting development and validation of Infectious Disease Dx tests.</title>
        <authorList>
            <person name="Sproer C."/>
            <person name="Gronow S."/>
            <person name="Severitt S."/>
            <person name="Schroder I."/>
            <person name="Tallon L."/>
            <person name="Sadzewicz L."/>
            <person name="Zhao X."/>
            <person name="Boylan J."/>
            <person name="Ott S."/>
            <person name="Bowen H."/>
            <person name="Vavikolanu K."/>
            <person name="Mehta A."/>
            <person name="Aluvathingal J."/>
            <person name="Nadendla S."/>
            <person name="Lowell S."/>
            <person name="Myers T."/>
            <person name="Yan Y."/>
        </authorList>
    </citation>
    <scope>NUCLEOTIDE SEQUENCE [LARGE SCALE GENOMIC DNA]</scope>
    <source>
        <strain evidence="1 2">FDAARGOS 1428</strain>
    </source>
</reference>
<accession>A0ABX8KM03</accession>
<gene>
    <name evidence="1" type="ORF">I6L58_02100</name>
</gene>
<organism evidence="1 2">
    <name type="scientific">Enterobacter cancerogenus</name>
    <dbReference type="NCBI Taxonomy" id="69218"/>
    <lineage>
        <taxon>Bacteria</taxon>
        <taxon>Pseudomonadati</taxon>
        <taxon>Pseudomonadota</taxon>
        <taxon>Gammaproteobacteria</taxon>
        <taxon>Enterobacterales</taxon>
        <taxon>Enterobacteriaceae</taxon>
        <taxon>Enterobacter</taxon>
        <taxon>Enterobacter cloacae complex</taxon>
    </lineage>
</organism>
<sequence>MKIITAAVLFPAFFWLLDHLCAPSIVPAKLAYHFVKTLSEIIIQQC</sequence>
<proteinExistence type="predicted"/>
<dbReference type="RefSeq" id="WP_176399403.1">
    <property type="nucleotide sequence ID" value="NZ_CP077290.1"/>
</dbReference>
<protein>
    <submittedName>
        <fullName evidence="1">Uncharacterized protein</fullName>
    </submittedName>
</protein>
<evidence type="ECO:0000313" key="1">
    <source>
        <dbReference type="EMBL" id="QXA49863.1"/>
    </source>
</evidence>
<dbReference type="EMBL" id="CP077290">
    <property type="protein sequence ID" value="QXA49863.1"/>
    <property type="molecule type" value="Genomic_DNA"/>
</dbReference>
<evidence type="ECO:0000313" key="2">
    <source>
        <dbReference type="Proteomes" id="UP000683583"/>
    </source>
</evidence>